<sequence>MKTFDPALHADSLRSERAYQLQPSLDPAFTPHLGALVEMLTYTRLTTLQAVDDLPEAALWQTAPGFSNSIGTLLAHIAAVERTYHVLSFEGRDVTPEQDGAVYWGLTMGQEGTPPSRLPTLDELRAELAAARAETLRVFATRDDDWLNGPLTGGWANQHWAWFHVMEDEVSHRGQMRLLRQVVAPKENPPGERT</sequence>
<dbReference type="RefSeq" id="WP_339095596.1">
    <property type="nucleotide sequence ID" value="NZ_CP149782.1"/>
</dbReference>
<dbReference type="EMBL" id="CP149782">
    <property type="protein sequence ID" value="WYF44382.1"/>
    <property type="molecule type" value="Genomic_DNA"/>
</dbReference>
<evidence type="ECO:0000313" key="1">
    <source>
        <dbReference type="EMBL" id="WYF44382.1"/>
    </source>
</evidence>
<dbReference type="SUPFAM" id="SSF109854">
    <property type="entry name" value="DinB/YfiT-like putative metalloenzymes"/>
    <property type="match status" value="1"/>
</dbReference>
<organism evidence="1">
    <name type="scientific">Deinococcus sp. VB142</name>
    <dbReference type="NCBI Taxonomy" id="3112952"/>
    <lineage>
        <taxon>Bacteria</taxon>
        <taxon>Thermotogati</taxon>
        <taxon>Deinococcota</taxon>
        <taxon>Deinococci</taxon>
        <taxon>Deinococcales</taxon>
        <taxon>Deinococcaceae</taxon>
        <taxon>Deinococcus</taxon>
    </lineage>
</organism>
<gene>
    <name evidence="1" type="ORF">WDJ50_13465</name>
</gene>
<proteinExistence type="predicted"/>
<dbReference type="AlphaFoldDB" id="A0AAU6Q1B4"/>
<reference evidence="1" key="1">
    <citation type="submission" date="2024-03" db="EMBL/GenBank/DDBJ databases">
        <title>Deinococcus weizhi sp. nov., isolated from human skin.</title>
        <authorList>
            <person name="Wei Z."/>
            <person name="Tian F."/>
            <person name="Yang C."/>
            <person name="Xin L.T."/>
            <person name="Wen Z.J."/>
            <person name="Lan K.C."/>
            <person name="Yu L."/>
            <person name="Zhe W."/>
            <person name="Dan F.D."/>
            <person name="Jun W."/>
            <person name="Rui Z."/>
            <person name="Yong X.J."/>
            <person name="Ting Y."/>
            <person name="Wei X."/>
            <person name="Xu Z.G."/>
            <person name="Xin Z."/>
            <person name="Dong F.G."/>
            <person name="Ni X.M."/>
            <person name="Zheng M.G."/>
            <person name="Chun Y."/>
            <person name="Qian W.X."/>
        </authorList>
    </citation>
    <scope>NUCLEOTIDE SEQUENCE</scope>
    <source>
        <strain evidence="1">VB142</strain>
    </source>
</reference>
<dbReference type="Gene3D" id="1.20.120.450">
    <property type="entry name" value="dinb family like domain"/>
    <property type="match status" value="1"/>
</dbReference>
<dbReference type="Pfam" id="PF04978">
    <property type="entry name" value="MST"/>
    <property type="match status" value="1"/>
</dbReference>
<dbReference type="InterPro" id="IPR034660">
    <property type="entry name" value="DinB/YfiT-like"/>
</dbReference>
<name>A0AAU6Q1B4_9DEIO</name>
<dbReference type="InterPro" id="IPR007061">
    <property type="entry name" value="MST-like"/>
</dbReference>
<accession>A0AAU6Q1B4</accession>
<protein>
    <submittedName>
        <fullName evidence="1">DinB family protein</fullName>
    </submittedName>
</protein>